<proteinExistence type="predicted"/>
<evidence type="ECO:0000313" key="3">
    <source>
        <dbReference type="Proteomes" id="UP001143362"/>
    </source>
</evidence>
<gene>
    <name evidence="2" type="ORF">EYC98_13890</name>
</gene>
<dbReference type="RefSeq" id="WP_279245944.1">
    <property type="nucleotide sequence ID" value="NZ_SHNN01000002.1"/>
</dbReference>
<evidence type="ECO:0000256" key="1">
    <source>
        <dbReference type="SAM" id="Phobius"/>
    </source>
</evidence>
<dbReference type="Proteomes" id="UP001143362">
    <property type="component" value="Unassembled WGS sequence"/>
</dbReference>
<feature type="transmembrane region" description="Helical" evidence="1">
    <location>
        <begin position="6"/>
        <end position="25"/>
    </location>
</feature>
<protein>
    <submittedName>
        <fullName evidence="2">Uncharacterized protein</fullName>
    </submittedName>
</protein>
<reference evidence="2" key="1">
    <citation type="submission" date="2019-02" db="EMBL/GenBank/DDBJ databases">
        <authorList>
            <person name="Li S.-H."/>
        </authorList>
    </citation>
    <scope>NUCLEOTIDE SEQUENCE</scope>
    <source>
        <strain evidence="2">IMCC14734</strain>
    </source>
</reference>
<comment type="caution">
    <text evidence="2">The sequence shown here is derived from an EMBL/GenBank/DDBJ whole genome shotgun (WGS) entry which is preliminary data.</text>
</comment>
<keyword evidence="3" id="KW-1185">Reference proteome</keyword>
<accession>A0ABT3TIW2</accession>
<keyword evidence="1" id="KW-1133">Transmembrane helix</keyword>
<dbReference type="EMBL" id="SHNN01000002">
    <property type="protein sequence ID" value="MCX2981949.1"/>
    <property type="molecule type" value="Genomic_DNA"/>
</dbReference>
<evidence type="ECO:0000313" key="2">
    <source>
        <dbReference type="EMBL" id="MCX2981949.1"/>
    </source>
</evidence>
<keyword evidence="1" id="KW-0472">Membrane</keyword>
<organism evidence="2 3">
    <name type="scientific">Candidatus Litorirhabdus singularis</name>
    <dbReference type="NCBI Taxonomy" id="2518993"/>
    <lineage>
        <taxon>Bacteria</taxon>
        <taxon>Pseudomonadati</taxon>
        <taxon>Pseudomonadota</taxon>
        <taxon>Gammaproteobacteria</taxon>
        <taxon>Cellvibrionales</taxon>
        <taxon>Halieaceae</taxon>
        <taxon>Candidatus Litorirhabdus</taxon>
    </lineage>
</organism>
<keyword evidence="1" id="KW-0812">Transmembrane</keyword>
<name>A0ABT3TIW2_9GAMM</name>
<sequence>MKIIKFFVYSILFAALIVGGVLFGARFADGPLEIIAGGPFRSGELVTGPEPDWSFVRDLETVEFQLERPPRSRTTWIVEHEGRIYIPSGYMTTAWGKIWKQWPLEAERDGSSILRVGDQLYQRQLIRRKTGPEVAAVVALIAEKYNIPATPEAVASDYLWLFEMAPR</sequence>